<protein>
    <submittedName>
        <fullName evidence="3">CBS domain-containing protein</fullName>
    </submittedName>
</protein>
<dbReference type="SUPFAM" id="SSF50346">
    <property type="entry name" value="PRC-barrel domain"/>
    <property type="match status" value="1"/>
</dbReference>
<dbReference type="InterPro" id="IPR046342">
    <property type="entry name" value="CBS_dom_sf"/>
</dbReference>
<dbReference type="OrthoDB" id="9790355at2"/>
<dbReference type="EMBL" id="WXEX01000029">
    <property type="protein sequence ID" value="MZP44676.1"/>
    <property type="molecule type" value="Genomic_DNA"/>
</dbReference>
<gene>
    <name evidence="3" type="ORF">GTO89_16805</name>
</gene>
<dbReference type="GO" id="GO:0016020">
    <property type="term" value="C:membrane"/>
    <property type="evidence" value="ECO:0007669"/>
    <property type="project" value="InterPro"/>
</dbReference>
<evidence type="ECO:0000313" key="3">
    <source>
        <dbReference type="EMBL" id="MZP44676.1"/>
    </source>
</evidence>
<accession>A0A845LP66</accession>
<name>A0A845LP66_HELGE</name>
<evidence type="ECO:0000313" key="4">
    <source>
        <dbReference type="Proteomes" id="UP000471031"/>
    </source>
</evidence>
<dbReference type="InterPro" id="IPR038076">
    <property type="entry name" value="MgtE_N_sf"/>
</dbReference>
<keyword evidence="4" id="KW-1185">Reference proteome</keyword>
<dbReference type="Pfam" id="PF03448">
    <property type="entry name" value="MgtE_N"/>
    <property type="match status" value="1"/>
</dbReference>
<dbReference type="InterPro" id="IPR027275">
    <property type="entry name" value="PRC-brl_dom"/>
</dbReference>
<dbReference type="Pfam" id="PF05239">
    <property type="entry name" value="PRC"/>
    <property type="match status" value="1"/>
</dbReference>
<evidence type="ECO:0000256" key="1">
    <source>
        <dbReference type="PROSITE-ProRule" id="PRU00703"/>
    </source>
</evidence>
<dbReference type="InterPro" id="IPR006669">
    <property type="entry name" value="MgtE_transporter"/>
</dbReference>
<dbReference type="AlphaFoldDB" id="A0A845LP66"/>
<dbReference type="RefSeq" id="WP_161263244.1">
    <property type="nucleotide sequence ID" value="NZ_JAFBDC010000029.1"/>
</dbReference>
<dbReference type="Pfam" id="PF00571">
    <property type="entry name" value="CBS"/>
    <property type="match status" value="2"/>
</dbReference>
<dbReference type="SUPFAM" id="SSF54631">
    <property type="entry name" value="CBS-domain pair"/>
    <property type="match status" value="1"/>
</dbReference>
<dbReference type="Gene3D" id="1.25.60.10">
    <property type="entry name" value="MgtE N-terminal domain-like"/>
    <property type="match status" value="1"/>
</dbReference>
<dbReference type="SMART" id="SM00116">
    <property type="entry name" value="CBS"/>
    <property type="match status" value="2"/>
</dbReference>
<comment type="caution">
    <text evidence="3">The sequence shown here is derived from an EMBL/GenBank/DDBJ whole genome shotgun (WGS) entry which is preliminary data.</text>
</comment>
<feature type="domain" description="CBS" evidence="2">
    <location>
        <begin position="356"/>
        <end position="414"/>
    </location>
</feature>
<dbReference type="PANTHER" id="PTHR43773:SF1">
    <property type="entry name" value="MAGNESIUM TRANSPORTER MGTE"/>
    <property type="match status" value="1"/>
</dbReference>
<feature type="domain" description="CBS" evidence="2">
    <location>
        <begin position="292"/>
        <end position="355"/>
    </location>
</feature>
<dbReference type="GO" id="GO:0015095">
    <property type="term" value="F:magnesium ion transmembrane transporter activity"/>
    <property type="evidence" value="ECO:0007669"/>
    <property type="project" value="InterPro"/>
</dbReference>
<dbReference type="PROSITE" id="PS51371">
    <property type="entry name" value="CBS"/>
    <property type="match status" value="2"/>
</dbReference>
<dbReference type="SUPFAM" id="SSF158791">
    <property type="entry name" value="MgtE N-terminal domain-like"/>
    <property type="match status" value="1"/>
</dbReference>
<sequence length="434" mass="49496">MSAITVLGEFYFSQVLGKPIYDIRGKRVGRVRDLTIQWNGQLPQVTGIKFNKESQVLIPTTLLSQWDAKGLYLTCECTAAVTVQLRPDEIYIGKWLLDKQIIDLKGSRLVRVNDITLSWVSRGTEKRILLMAVDIGFRGLMRRLGMERIVQNVDNRLLGWQYINPLENRNSSLHLNQEKQLLSQLHPADIADILEELDYHKRAHLMGRLDSEQAVEALREMELDTQVEIINRMDAQQASDILEEMAPDDAADILAELPEEKSRGLLDLMETEGAQDVQELMEYAEGTAGSLMTTEYIELPLSITADEAIRRLRELARTAETIYYLYVTDEQEILQGVFSLRELILAEPSSILCDVMNRGVVAVNHDDDRVTVAETINKYGLLALPVVDESRKMLGIITVDDVLDELMAERGRASLFSLFTVRRRSERRMESWKQ</sequence>
<evidence type="ECO:0000259" key="2">
    <source>
        <dbReference type="PROSITE" id="PS51371"/>
    </source>
</evidence>
<dbReference type="InterPro" id="IPR006668">
    <property type="entry name" value="Mg_transptr_MgtE_intracell_dom"/>
</dbReference>
<dbReference type="Gene3D" id="3.10.580.10">
    <property type="entry name" value="CBS-domain"/>
    <property type="match status" value="1"/>
</dbReference>
<reference evidence="3 4" key="1">
    <citation type="submission" date="2020-01" db="EMBL/GenBank/DDBJ databases">
        <title>Whole genome sequence of Heliobacterium gestii DSM 11169.</title>
        <authorList>
            <person name="Kyndt J.A."/>
            <person name="Meyer T.E."/>
        </authorList>
    </citation>
    <scope>NUCLEOTIDE SEQUENCE [LARGE SCALE GENOMIC DNA]</scope>
    <source>
        <strain evidence="3 4">DSM 11169</strain>
    </source>
</reference>
<dbReference type="PANTHER" id="PTHR43773">
    <property type="entry name" value="MAGNESIUM TRANSPORTER MGTE"/>
    <property type="match status" value="1"/>
</dbReference>
<dbReference type="CDD" id="cd04606">
    <property type="entry name" value="CBS_pair_Mg_transporter"/>
    <property type="match status" value="1"/>
</dbReference>
<organism evidence="3 4">
    <name type="scientific">Heliomicrobium gestii</name>
    <name type="common">Heliobacterium gestii</name>
    <dbReference type="NCBI Taxonomy" id="2699"/>
    <lineage>
        <taxon>Bacteria</taxon>
        <taxon>Bacillati</taxon>
        <taxon>Bacillota</taxon>
        <taxon>Clostridia</taxon>
        <taxon>Eubacteriales</taxon>
        <taxon>Heliobacteriaceae</taxon>
        <taxon>Heliomicrobium</taxon>
    </lineage>
</organism>
<proteinExistence type="predicted"/>
<dbReference type="SMART" id="SM00924">
    <property type="entry name" value="MgtE_N"/>
    <property type="match status" value="1"/>
</dbReference>
<dbReference type="InterPro" id="IPR011033">
    <property type="entry name" value="PRC_barrel-like_sf"/>
</dbReference>
<dbReference type="Proteomes" id="UP000471031">
    <property type="component" value="Unassembled WGS sequence"/>
</dbReference>
<keyword evidence="1" id="KW-0129">CBS domain</keyword>
<dbReference type="InterPro" id="IPR000644">
    <property type="entry name" value="CBS_dom"/>
</dbReference>